<dbReference type="AlphaFoldDB" id="A0A839N717"/>
<keyword evidence="2" id="KW-1185">Reference proteome</keyword>
<comment type="caution">
    <text evidence="1">The sequence shown here is derived from an EMBL/GenBank/DDBJ whole genome shotgun (WGS) entry which is preliminary data.</text>
</comment>
<gene>
    <name evidence="1" type="ORF">FHU39_001887</name>
</gene>
<dbReference type="RefSeq" id="WP_183320105.1">
    <property type="nucleotide sequence ID" value="NZ_JACHVQ010000001.1"/>
</dbReference>
<dbReference type="Proteomes" id="UP000559182">
    <property type="component" value="Unassembled WGS sequence"/>
</dbReference>
<dbReference type="EMBL" id="JACHVQ010000001">
    <property type="protein sequence ID" value="MBB2891903.1"/>
    <property type="molecule type" value="Genomic_DNA"/>
</dbReference>
<sequence length="55" mass="5907">MANLVLYGSIYATQVGDLKQLIAMPDTGLTPAQRAKVIALTKSLNSFFGTPGLYF</sequence>
<reference evidence="1 2" key="1">
    <citation type="submission" date="2020-08" db="EMBL/GenBank/DDBJ databases">
        <title>Sequencing the genomes of 1000 actinobacteria strains.</title>
        <authorList>
            <person name="Klenk H.-P."/>
        </authorList>
    </citation>
    <scope>NUCLEOTIDE SEQUENCE [LARGE SCALE GENOMIC DNA]</scope>
    <source>
        <strain evidence="1 2">DSM 105369</strain>
    </source>
</reference>
<organism evidence="1 2">
    <name type="scientific">Flexivirga oryzae</name>
    <dbReference type="NCBI Taxonomy" id="1794944"/>
    <lineage>
        <taxon>Bacteria</taxon>
        <taxon>Bacillati</taxon>
        <taxon>Actinomycetota</taxon>
        <taxon>Actinomycetes</taxon>
        <taxon>Micrococcales</taxon>
        <taxon>Dermacoccaceae</taxon>
        <taxon>Flexivirga</taxon>
    </lineage>
</organism>
<name>A0A839N717_9MICO</name>
<proteinExistence type="predicted"/>
<protein>
    <submittedName>
        <fullName evidence="1">Uncharacterized protein</fullName>
    </submittedName>
</protein>
<accession>A0A839N717</accession>
<evidence type="ECO:0000313" key="2">
    <source>
        <dbReference type="Proteomes" id="UP000559182"/>
    </source>
</evidence>
<evidence type="ECO:0000313" key="1">
    <source>
        <dbReference type="EMBL" id="MBB2891903.1"/>
    </source>
</evidence>